<dbReference type="AlphaFoldDB" id="A0AAD8YK76"/>
<feature type="region of interest" description="Disordered" evidence="1">
    <location>
        <begin position="1"/>
        <end position="30"/>
    </location>
</feature>
<evidence type="ECO:0000256" key="1">
    <source>
        <dbReference type="SAM" id="MobiDB-lite"/>
    </source>
</evidence>
<dbReference type="EMBL" id="JATAAI010000004">
    <property type="protein sequence ID" value="KAK1746615.1"/>
    <property type="molecule type" value="Genomic_DNA"/>
</dbReference>
<organism evidence="2 3">
    <name type="scientific">Skeletonema marinoi</name>
    <dbReference type="NCBI Taxonomy" id="267567"/>
    <lineage>
        <taxon>Eukaryota</taxon>
        <taxon>Sar</taxon>
        <taxon>Stramenopiles</taxon>
        <taxon>Ochrophyta</taxon>
        <taxon>Bacillariophyta</taxon>
        <taxon>Coscinodiscophyceae</taxon>
        <taxon>Thalassiosirophycidae</taxon>
        <taxon>Thalassiosirales</taxon>
        <taxon>Skeletonemataceae</taxon>
        <taxon>Skeletonema</taxon>
        <taxon>Skeletonema marinoi-dohrnii complex</taxon>
    </lineage>
</organism>
<protein>
    <submittedName>
        <fullName evidence="2">Uncharacterized protein</fullName>
    </submittedName>
</protein>
<feature type="compositionally biased region" description="Polar residues" evidence="1">
    <location>
        <begin position="191"/>
        <end position="208"/>
    </location>
</feature>
<feature type="region of interest" description="Disordered" evidence="1">
    <location>
        <begin position="131"/>
        <end position="266"/>
    </location>
</feature>
<feature type="compositionally biased region" description="Polar residues" evidence="1">
    <location>
        <begin position="150"/>
        <end position="171"/>
    </location>
</feature>
<gene>
    <name evidence="2" type="ORF">QTG54_003222</name>
</gene>
<evidence type="ECO:0000313" key="3">
    <source>
        <dbReference type="Proteomes" id="UP001224775"/>
    </source>
</evidence>
<reference evidence="2" key="1">
    <citation type="submission" date="2023-06" db="EMBL/GenBank/DDBJ databases">
        <title>Survivors Of The Sea: Transcriptome response of Skeletonema marinoi to long-term dormancy.</title>
        <authorList>
            <person name="Pinder M.I.M."/>
            <person name="Kourtchenko O."/>
            <person name="Robertson E.K."/>
            <person name="Larsson T."/>
            <person name="Maumus F."/>
            <person name="Osuna-Cruz C.M."/>
            <person name="Vancaester E."/>
            <person name="Stenow R."/>
            <person name="Vandepoele K."/>
            <person name="Ploug H."/>
            <person name="Bruchert V."/>
            <person name="Godhe A."/>
            <person name="Topel M."/>
        </authorList>
    </citation>
    <scope>NUCLEOTIDE SEQUENCE</scope>
    <source>
        <strain evidence="2">R05AC</strain>
    </source>
</reference>
<dbReference type="Proteomes" id="UP001224775">
    <property type="component" value="Unassembled WGS sequence"/>
</dbReference>
<feature type="compositionally biased region" description="Low complexity" evidence="1">
    <location>
        <begin position="135"/>
        <end position="149"/>
    </location>
</feature>
<accession>A0AAD8YK76</accession>
<comment type="caution">
    <text evidence="2">The sequence shown here is derived from an EMBL/GenBank/DDBJ whole genome shotgun (WGS) entry which is preliminary data.</text>
</comment>
<proteinExistence type="predicted"/>
<feature type="compositionally biased region" description="Polar residues" evidence="1">
    <location>
        <begin position="1"/>
        <end position="19"/>
    </location>
</feature>
<feature type="compositionally biased region" description="Basic and acidic residues" evidence="1">
    <location>
        <begin position="210"/>
        <end position="234"/>
    </location>
</feature>
<keyword evidence="3" id="KW-1185">Reference proteome</keyword>
<name>A0AAD8YK76_9STRA</name>
<evidence type="ECO:0000313" key="2">
    <source>
        <dbReference type="EMBL" id="KAK1746615.1"/>
    </source>
</evidence>
<sequence length="266" mass="29002">MTALTRSKATTCSDTTPINDETDSFVPSVSEDEAKTRFTASVAEGIDFLMRRGMGRDRASRELLNMIADGCSPDEEEIFKVMEARGLSFYDATRVITVAAAFNIARNNGATTEAIDELTSRLDFSRLTISTETRSTSPASVSSSPNKHSVQISRIGSISPTAMTKKNQRTTVKSDKANQALPRGKKRALTEKTSTTQVRTEDANNSSADIEVKEKMLNAKLKDGNRAKSPETKPRTKRASVQQLEESQPKKRARGTPDVASCSTTV</sequence>